<dbReference type="EMBL" id="KV784369">
    <property type="protein sequence ID" value="OEU11110.1"/>
    <property type="molecule type" value="Genomic_DNA"/>
</dbReference>
<organism evidence="2 3">
    <name type="scientific">Fragilariopsis cylindrus CCMP1102</name>
    <dbReference type="NCBI Taxonomy" id="635003"/>
    <lineage>
        <taxon>Eukaryota</taxon>
        <taxon>Sar</taxon>
        <taxon>Stramenopiles</taxon>
        <taxon>Ochrophyta</taxon>
        <taxon>Bacillariophyta</taxon>
        <taxon>Bacillariophyceae</taxon>
        <taxon>Bacillariophycidae</taxon>
        <taxon>Bacillariales</taxon>
        <taxon>Bacillariaceae</taxon>
        <taxon>Fragilariopsis</taxon>
    </lineage>
</organism>
<reference evidence="2 3" key="1">
    <citation type="submission" date="2016-09" db="EMBL/GenBank/DDBJ databases">
        <title>Extensive genetic diversity and differential bi-allelic expression allows diatom success in the polar Southern Ocean.</title>
        <authorList>
            <consortium name="DOE Joint Genome Institute"/>
            <person name="Mock T."/>
            <person name="Otillar R.P."/>
            <person name="Strauss J."/>
            <person name="Dupont C."/>
            <person name="Frickenhaus S."/>
            <person name="Maumus F."/>
            <person name="Mcmullan M."/>
            <person name="Sanges R."/>
            <person name="Schmutz J."/>
            <person name="Toseland A."/>
            <person name="Valas R."/>
            <person name="Veluchamy A."/>
            <person name="Ward B.J."/>
            <person name="Allen A."/>
            <person name="Barry K."/>
            <person name="Falciatore A."/>
            <person name="Ferrante M."/>
            <person name="Fortunato A.E."/>
            <person name="Gloeckner G."/>
            <person name="Gruber A."/>
            <person name="Hipkin R."/>
            <person name="Janech M."/>
            <person name="Kroth P."/>
            <person name="Leese F."/>
            <person name="Lindquist E."/>
            <person name="Lyon B.R."/>
            <person name="Martin J."/>
            <person name="Mayer C."/>
            <person name="Parker M."/>
            <person name="Quesneville H."/>
            <person name="Raymond J."/>
            <person name="Uhlig C."/>
            <person name="Valentin K.U."/>
            <person name="Worden A.Z."/>
            <person name="Armbrust E.V."/>
            <person name="Bowler C."/>
            <person name="Green B."/>
            <person name="Moulton V."/>
            <person name="Van Oosterhout C."/>
            <person name="Grigoriev I."/>
        </authorList>
    </citation>
    <scope>NUCLEOTIDE SEQUENCE [LARGE SCALE GENOMIC DNA]</scope>
    <source>
        <strain evidence="2 3">CCMP1102</strain>
    </source>
</reference>
<proteinExistence type="predicted"/>
<evidence type="ECO:0000256" key="1">
    <source>
        <dbReference type="SAM" id="MobiDB-lite"/>
    </source>
</evidence>
<feature type="region of interest" description="Disordered" evidence="1">
    <location>
        <begin position="102"/>
        <end position="124"/>
    </location>
</feature>
<protein>
    <submittedName>
        <fullName evidence="2">Uncharacterized protein</fullName>
    </submittedName>
</protein>
<sequence length="152" mass="17144">MTLGSSPMSMRWMTWLVLEPKENTGAKRTNSTHARIEPTSVFSTAVGCDQLTHKRRALSKLLLLPRINAVGASNTTKFPRFSLNKKARALIRRRAVSQNGAIRPIFGGETPPQKFDPKKWRQPWRHNRNPVNSLKCVLCVSLHCEISVGLQD</sequence>
<dbReference type="InParanoid" id="A0A1E7EYL8"/>
<name>A0A1E7EYL8_9STRA</name>
<accession>A0A1E7EYL8</accession>
<dbReference type="Proteomes" id="UP000095751">
    <property type="component" value="Unassembled WGS sequence"/>
</dbReference>
<evidence type="ECO:0000313" key="2">
    <source>
        <dbReference type="EMBL" id="OEU11110.1"/>
    </source>
</evidence>
<keyword evidence="3" id="KW-1185">Reference proteome</keyword>
<dbReference type="AlphaFoldDB" id="A0A1E7EYL8"/>
<evidence type="ECO:0000313" key="3">
    <source>
        <dbReference type="Proteomes" id="UP000095751"/>
    </source>
</evidence>
<dbReference type="KEGG" id="fcy:FRACYDRAFT_246215"/>
<gene>
    <name evidence="2" type="ORF">FRACYDRAFT_246215</name>
</gene>